<dbReference type="Proteomes" id="UP000307440">
    <property type="component" value="Unassembled WGS sequence"/>
</dbReference>
<evidence type="ECO:0000313" key="1">
    <source>
        <dbReference type="EMBL" id="TFK26864.1"/>
    </source>
</evidence>
<proteinExistence type="predicted"/>
<sequence>MPGPEQGEVSETREELRKSLIRAAISAAKQGTSCPSLFDSADSDSDQAFSKLLPGLKNLTLFWAWQNSQSVFIFHSGVTSLTVHLSYPYYDSGVQLLGHFPNVREWTINRFPPVRSNAILVEGWDDDDE</sequence>
<evidence type="ECO:0000313" key="2">
    <source>
        <dbReference type="Proteomes" id="UP000307440"/>
    </source>
</evidence>
<dbReference type="EMBL" id="ML210170">
    <property type="protein sequence ID" value="TFK26864.1"/>
    <property type="molecule type" value="Genomic_DNA"/>
</dbReference>
<dbReference type="AlphaFoldDB" id="A0A5C3L1M3"/>
<protein>
    <submittedName>
        <fullName evidence="1">Uncharacterized protein</fullName>
    </submittedName>
</protein>
<gene>
    <name evidence="1" type="ORF">FA15DRAFT_702447</name>
</gene>
<keyword evidence="2" id="KW-1185">Reference proteome</keyword>
<organism evidence="1 2">
    <name type="scientific">Coprinopsis marcescibilis</name>
    <name type="common">Agaric fungus</name>
    <name type="synonym">Psathyrella marcescibilis</name>
    <dbReference type="NCBI Taxonomy" id="230819"/>
    <lineage>
        <taxon>Eukaryota</taxon>
        <taxon>Fungi</taxon>
        <taxon>Dikarya</taxon>
        <taxon>Basidiomycota</taxon>
        <taxon>Agaricomycotina</taxon>
        <taxon>Agaricomycetes</taxon>
        <taxon>Agaricomycetidae</taxon>
        <taxon>Agaricales</taxon>
        <taxon>Agaricineae</taxon>
        <taxon>Psathyrellaceae</taxon>
        <taxon>Coprinopsis</taxon>
    </lineage>
</organism>
<name>A0A5C3L1M3_COPMA</name>
<reference evidence="1 2" key="1">
    <citation type="journal article" date="2019" name="Nat. Ecol. Evol.">
        <title>Megaphylogeny resolves global patterns of mushroom evolution.</title>
        <authorList>
            <person name="Varga T."/>
            <person name="Krizsan K."/>
            <person name="Foldi C."/>
            <person name="Dima B."/>
            <person name="Sanchez-Garcia M."/>
            <person name="Sanchez-Ramirez S."/>
            <person name="Szollosi G.J."/>
            <person name="Szarkandi J.G."/>
            <person name="Papp V."/>
            <person name="Albert L."/>
            <person name="Andreopoulos W."/>
            <person name="Angelini C."/>
            <person name="Antonin V."/>
            <person name="Barry K.W."/>
            <person name="Bougher N.L."/>
            <person name="Buchanan P."/>
            <person name="Buyck B."/>
            <person name="Bense V."/>
            <person name="Catcheside P."/>
            <person name="Chovatia M."/>
            <person name="Cooper J."/>
            <person name="Damon W."/>
            <person name="Desjardin D."/>
            <person name="Finy P."/>
            <person name="Geml J."/>
            <person name="Haridas S."/>
            <person name="Hughes K."/>
            <person name="Justo A."/>
            <person name="Karasinski D."/>
            <person name="Kautmanova I."/>
            <person name="Kiss B."/>
            <person name="Kocsube S."/>
            <person name="Kotiranta H."/>
            <person name="LaButti K.M."/>
            <person name="Lechner B.E."/>
            <person name="Liimatainen K."/>
            <person name="Lipzen A."/>
            <person name="Lukacs Z."/>
            <person name="Mihaltcheva S."/>
            <person name="Morgado L.N."/>
            <person name="Niskanen T."/>
            <person name="Noordeloos M.E."/>
            <person name="Ohm R.A."/>
            <person name="Ortiz-Santana B."/>
            <person name="Ovrebo C."/>
            <person name="Racz N."/>
            <person name="Riley R."/>
            <person name="Savchenko A."/>
            <person name="Shiryaev A."/>
            <person name="Soop K."/>
            <person name="Spirin V."/>
            <person name="Szebenyi C."/>
            <person name="Tomsovsky M."/>
            <person name="Tulloss R.E."/>
            <person name="Uehling J."/>
            <person name="Grigoriev I.V."/>
            <person name="Vagvolgyi C."/>
            <person name="Papp T."/>
            <person name="Martin F.M."/>
            <person name="Miettinen O."/>
            <person name="Hibbett D.S."/>
            <person name="Nagy L.G."/>
        </authorList>
    </citation>
    <scope>NUCLEOTIDE SEQUENCE [LARGE SCALE GENOMIC DNA]</scope>
    <source>
        <strain evidence="1 2">CBS 121175</strain>
    </source>
</reference>
<accession>A0A5C3L1M3</accession>